<dbReference type="AlphaFoldDB" id="A0A850DP22"/>
<feature type="transmembrane region" description="Helical" evidence="6">
    <location>
        <begin position="166"/>
        <end position="186"/>
    </location>
</feature>
<evidence type="ECO:0000256" key="5">
    <source>
        <dbReference type="ARBA" id="ARBA00023136"/>
    </source>
</evidence>
<keyword evidence="5 6" id="KW-0472">Membrane</keyword>
<keyword evidence="4 6" id="KW-1133">Transmembrane helix</keyword>
<organism evidence="7 8">
    <name type="scientific">Curtobacterium citreum</name>
    <dbReference type="NCBI Taxonomy" id="2036"/>
    <lineage>
        <taxon>Bacteria</taxon>
        <taxon>Bacillati</taxon>
        <taxon>Actinomycetota</taxon>
        <taxon>Actinomycetes</taxon>
        <taxon>Micrococcales</taxon>
        <taxon>Microbacteriaceae</taxon>
        <taxon>Curtobacterium</taxon>
    </lineage>
</organism>
<comment type="caution">
    <text evidence="7">The sequence shown here is derived from an EMBL/GenBank/DDBJ whole genome shotgun (WGS) entry which is preliminary data.</text>
</comment>
<feature type="transmembrane region" description="Helical" evidence="6">
    <location>
        <begin position="50"/>
        <end position="72"/>
    </location>
</feature>
<proteinExistence type="predicted"/>
<name>A0A850DP22_9MICO</name>
<sequence>MPRLDSNVLWSWATGPLSPVAVVAVLLATTYLVLYVNARRGPRAPALGRAVVFILGCAVMFTATTTGLQTYSRELLSAFMFQQLTLLLIVPPLLILGSPGTVLLRGMPRRGFGRRVLRLAVGVLRSPFARLILHPLAVVPLLVVPLFGLYLTGAADALLSTEAGRIALQLTFVALGTVIMLPLATVDPLPRRTSYVIRIVDAFVEMQIHAAFGLTLMFSSAPLVATFASPSAEFETTALRDQQLAGGLVWTYGELPVAIILLASIIRWQRQDSRKAARATREADRHGDTELDNYNAYLQGLRQGSGR</sequence>
<gene>
    <name evidence="7" type="ORF">HP467_02285</name>
</gene>
<feature type="transmembrane region" description="Helical" evidence="6">
    <location>
        <begin position="84"/>
        <end position="107"/>
    </location>
</feature>
<dbReference type="Pfam" id="PF09678">
    <property type="entry name" value="Caa3_CtaG"/>
    <property type="match status" value="1"/>
</dbReference>
<evidence type="ECO:0000256" key="3">
    <source>
        <dbReference type="ARBA" id="ARBA00022692"/>
    </source>
</evidence>
<comment type="subcellular location">
    <subcellularLocation>
        <location evidence="1">Cell membrane</location>
        <topology evidence="1">Multi-pass membrane protein</topology>
    </subcellularLocation>
</comment>
<dbReference type="Proteomes" id="UP000539146">
    <property type="component" value="Unassembled WGS sequence"/>
</dbReference>
<dbReference type="GO" id="GO:0005886">
    <property type="term" value="C:plasma membrane"/>
    <property type="evidence" value="ECO:0007669"/>
    <property type="project" value="UniProtKB-SubCell"/>
</dbReference>
<dbReference type="EMBL" id="JABMCG010000067">
    <property type="protein sequence ID" value="NUU26944.1"/>
    <property type="molecule type" value="Genomic_DNA"/>
</dbReference>
<protein>
    <submittedName>
        <fullName evidence="7">Cytochrome c oxidase assembly protein</fullName>
    </submittedName>
</protein>
<reference evidence="7 8" key="1">
    <citation type="submission" date="2020-05" db="EMBL/GenBank/DDBJ databases">
        <title>Genome Sequencing of Type Strains.</title>
        <authorList>
            <person name="Lemaire J.F."/>
            <person name="Inderbitzin P."/>
            <person name="Gregorio O.A."/>
            <person name="Collins S.B."/>
            <person name="Wespe N."/>
            <person name="Knight-Connoni V."/>
        </authorList>
    </citation>
    <scope>NUCLEOTIDE SEQUENCE [LARGE SCALE GENOMIC DNA]</scope>
    <source>
        <strain evidence="7 8">DSM 20512</strain>
    </source>
</reference>
<accession>A0A850DP22</accession>
<evidence type="ECO:0000256" key="4">
    <source>
        <dbReference type="ARBA" id="ARBA00022989"/>
    </source>
</evidence>
<evidence type="ECO:0000256" key="2">
    <source>
        <dbReference type="ARBA" id="ARBA00022475"/>
    </source>
</evidence>
<evidence type="ECO:0000313" key="7">
    <source>
        <dbReference type="EMBL" id="NUU26944.1"/>
    </source>
</evidence>
<evidence type="ECO:0000256" key="6">
    <source>
        <dbReference type="SAM" id="Phobius"/>
    </source>
</evidence>
<dbReference type="RefSeq" id="WP_175325089.1">
    <property type="nucleotide sequence ID" value="NZ_BAAAWP010000001.1"/>
</dbReference>
<keyword evidence="3 6" id="KW-0812">Transmembrane</keyword>
<keyword evidence="2" id="KW-1003">Cell membrane</keyword>
<dbReference type="InterPro" id="IPR019108">
    <property type="entry name" value="Caa3_assmbl_CtaG-rel"/>
</dbReference>
<evidence type="ECO:0000256" key="1">
    <source>
        <dbReference type="ARBA" id="ARBA00004651"/>
    </source>
</evidence>
<feature type="transmembrane region" description="Helical" evidence="6">
    <location>
        <begin position="248"/>
        <end position="268"/>
    </location>
</feature>
<evidence type="ECO:0000313" key="8">
    <source>
        <dbReference type="Proteomes" id="UP000539146"/>
    </source>
</evidence>
<feature type="transmembrane region" description="Helical" evidence="6">
    <location>
        <begin position="207"/>
        <end position="228"/>
    </location>
</feature>
<feature type="transmembrane region" description="Helical" evidence="6">
    <location>
        <begin position="20"/>
        <end position="38"/>
    </location>
</feature>
<feature type="transmembrane region" description="Helical" evidence="6">
    <location>
        <begin position="128"/>
        <end position="151"/>
    </location>
</feature>